<dbReference type="Proteomes" id="UP001365542">
    <property type="component" value="Unassembled WGS sequence"/>
</dbReference>
<evidence type="ECO:0000313" key="1">
    <source>
        <dbReference type="EMBL" id="KAK6527696.1"/>
    </source>
</evidence>
<protein>
    <submittedName>
        <fullName evidence="1">Uncharacterized protein</fullName>
    </submittedName>
</protein>
<dbReference type="EMBL" id="JAVHJO010000015">
    <property type="protein sequence ID" value="KAK6527696.1"/>
    <property type="molecule type" value="Genomic_DNA"/>
</dbReference>
<organism evidence="1 2">
    <name type="scientific">Orbilia ellipsospora</name>
    <dbReference type="NCBI Taxonomy" id="2528407"/>
    <lineage>
        <taxon>Eukaryota</taxon>
        <taxon>Fungi</taxon>
        <taxon>Dikarya</taxon>
        <taxon>Ascomycota</taxon>
        <taxon>Pezizomycotina</taxon>
        <taxon>Orbiliomycetes</taxon>
        <taxon>Orbiliales</taxon>
        <taxon>Orbiliaceae</taxon>
        <taxon>Orbilia</taxon>
    </lineage>
</organism>
<name>A0AAV9WXC4_9PEZI</name>
<sequence length="282" mass="32152">MQTCRSFYFLINNSSSPIIERVTFREHLSNYGSSYTTNHNGRFNRRIHPWNWARIPKSHPAFNTTYISCNHPGLICLRSRFTNIPLISLAADSSNRGREKVLKANATVPPVSRAIIQWTSGTVKTDVHPVLIKSAGSDIPITVGDIYDGLFGLLYLQMDESQIQQFTLSKQVDQNNIGDQSRGKTPRAQNNVQYRHNSWVFREVEDMREIGLAKEVELGRNWRPNNGNFLKRETEDKAENRVHTQRLAIHEDENSRRNTLGITLQFVADGIAVFNAVPSGTW</sequence>
<comment type="caution">
    <text evidence="1">The sequence shown here is derived from an EMBL/GenBank/DDBJ whole genome shotgun (WGS) entry which is preliminary data.</text>
</comment>
<reference evidence="1 2" key="1">
    <citation type="submission" date="2019-10" db="EMBL/GenBank/DDBJ databases">
        <authorList>
            <person name="Palmer J.M."/>
        </authorList>
    </citation>
    <scope>NUCLEOTIDE SEQUENCE [LARGE SCALE GENOMIC DNA]</scope>
    <source>
        <strain evidence="1 2">TWF694</strain>
    </source>
</reference>
<proteinExistence type="predicted"/>
<dbReference type="AlphaFoldDB" id="A0AAV9WXC4"/>
<evidence type="ECO:0000313" key="2">
    <source>
        <dbReference type="Proteomes" id="UP001365542"/>
    </source>
</evidence>
<accession>A0AAV9WXC4</accession>
<gene>
    <name evidence="1" type="ORF">TWF694_004677</name>
</gene>
<keyword evidence="2" id="KW-1185">Reference proteome</keyword>